<feature type="region of interest" description="Disordered" evidence="6">
    <location>
        <begin position="401"/>
        <end position="504"/>
    </location>
</feature>
<dbReference type="PANTHER" id="PTHR14150">
    <property type="entry name" value="U3 SMALL NUCLEOLAR RNA-ASSOCIATED PROTEIN 14"/>
    <property type="match status" value="1"/>
</dbReference>
<protein>
    <submittedName>
        <fullName evidence="7">Putative smooth muscle caldesmon protein</fullName>
    </submittedName>
</protein>
<keyword evidence="3" id="KW-0597">Phosphoprotein</keyword>
<feature type="region of interest" description="Disordered" evidence="6">
    <location>
        <begin position="516"/>
        <end position="694"/>
    </location>
</feature>
<keyword evidence="4" id="KW-0539">Nucleus</keyword>
<comment type="subcellular location">
    <subcellularLocation>
        <location evidence="1">Nucleus</location>
        <location evidence="1">Nucleolus</location>
    </subcellularLocation>
</comment>
<dbReference type="Pfam" id="PF04615">
    <property type="entry name" value="Utp14"/>
    <property type="match status" value="2"/>
</dbReference>
<dbReference type="GO" id="GO:0006364">
    <property type="term" value="P:rRNA processing"/>
    <property type="evidence" value="ECO:0007669"/>
    <property type="project" value="InterPro"/>
</dbReference>
<evidence type="ECO:0000256" key="2">
    <source>
        <dbReference type="ARBA" id="ARBA00007774"/>
    </source>
</evidence>
<dbReference type="AlphaFoldDB" id="L7MCN4"/>
<proteinExistence type="evidence at transcript level"/>
<feature type="compositionally biased region" description="Basic and acidic residues" evidence="6">
    <location>
        <begin position="681"/>
        <end position="694"/>
    </location>
</feature>
<dbReference type="InterPro" id="IPR006709">
    <property type="entry name" value="SSU_processome_Utp14"/>
</dbReference>
<organism evidence="7">
    <name type="scientific">Rhipicephalus pulchellus</name>
    <name type="common">Yellow backed tick</name>
    <name type="synonym">Dermacentor pulchellus</name>
    <dbReference type="NCBI Taxonomy" id="72859"/>
    <lineage>
        <taxon>Eukaryota</taxon>
        <taxon>Metazoa</taxon>
        <taxon>Ecdysozoa</taxon>
        <taxon>Arthropoda</taxon>
        <taxon>Chelicerata</taxon>
        <taxon>Arachnida</taxon>
        <taxon>Acari</taxon>
        <taxon>Parasitiformes</taxon>
        <taxon>Ixodida</taxon>
        <taxon>Ixodoidea</taxon>
        <taxon>Ixodidae</taxon>
        <taxon>Rhipicephalinae</taxon>
        <taxon>Rhipicephalus</taxon>
        <taxon>Rhipicephalus</taxon>
    </lineage>
</organism>
<feature type="compositionally biased region" description="Basic and acidic residues" evidence="6">
    <location>
        <begin position="642"/>
        <end position="660"/>
    </location>
</feature>
<feature type="coiled-coil region" evidence="5">
    <location>
        <begin position="273"/>
        <end position="303"/>
    </location>
</feature>
<evidence type="ECO:0000256" key="6">
    <source>
        <dbReference type="SAM" id="MobiDB-lite"/>
    </source>
</evidence>
<name>L7MCN4_RHIPC</name>
<evidence type="ECO:0000313" key="7">
    <source>
        <dbReference type="EMBL" id="JAA61986.1"/>
    </source>
</evidence>
<evidence type="ECO:0000256" key="4">
    <source>
        <dbReference type="ARBA" id="ARBA00023242"/>
    </source>
</evidence>
<evidence type="ECO:0000256" key="5">
    <source>
        <dbReference type="SAM" id="Coils"/>
    </source>
</evidence>
<evidence type="ECO:0000256" key="3">
    <source>
        <dbReference type="ARBA" id="ARBA00022553"/>
    </source>
</evidence>
<feature type="compositionally biased region" description="Acidic residues" evidence="6">
    <location>
        <begin position="476"/>
        <end position="488"/>
    </location>
</feature>
<evidence type="ECO:0000256" key="1">
    <source>
        <dbReference type="ARBA" id="ARBA00004604"/>
    </source>
</evidence>
<keyword evidence="5" id="KW-0175">Coiled coil</keyword>
<dbReference type="PANTHER" id="PTHR14150:SF12">
    <property type="entry name" value="U3 SMALL NUCLEOLAR RNA-ASSOCIATED PROTEIN 14 HOMOLOG A"/>
    <property type="match status" value="1"/>
</dbReference>
<comment type="similarity">
    <text evidence="2">Belongs to the UTP14 family.</text>
</comment>
<feature type="compositionally biased region" description="Polar residues" evidence="6">
    <location>
        <begin position="554"/>
        <end position="565"/>
    </location>
</feature>
<dbReference type="EMBL" id="GACK01003048">
    <property type="protein sequence ID" value="JAA61986.1"/>
    <property type="molecule type" value="mRNA"/>
</dbReference>
<dbReference type="GO" id="GO:0032040">
    <property type="term" value="C:small-subunit processome"/>
    <property type="evidence" value="ECO:0007669"/>
    <property type="project" value="InterPro"/>
</dbReference>
<feature type="compositionally biased region" description="Basic and acidic residues" evidence="6">
    <location>
        <begin position="617"/>
        <end position="635"/>
    </location>
</feature>
<reference evidence="7" key="1">
    <citation type="submission" date="2012-11" db="EMBL/GenBank/DDBJ databases">
        <authorList>
            <person name="Lucero-Rivera Y.E."/>
            <person name="Tovar-Ramirez D."/>
        </authorList>
    </citation>
    <scope>NUCLEOTIDE SEQUENCE</scope>
    <source>
        <tissue evidence="7">Salivary gland</tissue>
    </source>
</reference>
<feature type="non-terminal residue" evidence="7">
    <location>
        <position position="1"/>
    </location>
</feature>
<accession>L7MCN4</accession>
<reference evidence="7" key="2">
    <citation type="journal article" date="2015" name="J. Proteomics">
        <title>Sexual differences in the sialomes of the zebra tick, Rhipicephalus pulchellus.</title>
        <authorList>
            <person name="Tan A.W."/>
            <person name="Francischetti I.M."/>
            <person name="Slovak M."/>
            <person name="Kini R.M."/>
            <person name="Ribeiro J.M."/>
        </authorList>
    </citation>
    <scope>NUCLEOTIDE SEQUENCE</scope>
    <source>
        <tissue evidence="7">Salivary gland</tissue>
    </source>
</reference>
<feature type="compositionally biased region" description="Basic and acidic residues" evidence="6">
    <location>
        <begin position="583"/>
        <end position="592"/>
    </location>
</feature>
<sequence>EVTVWEPVVRQNRVAQQLRFPLKQPDMRMESAAKFTQRFEPKTDLEREINKILKVSENVTPPGAELTPASTNSTLLDDLSKKPDALQEEFGSDGEVSQPLCKGRVDSFRHKKLLDAIGSLGGKNKVTTRTEPSLTVSEYDLSKASVEKVAVHQLLMNLKKTDAHRQIKKKVRSIVRNAKVLAEPLPLPQQQRAERQVAYEKVGEEVTVWEPVVRQNRVAQQLRFPLKQPDMRMESAAKFTQRFEPKTDLEREINKILKVSENVTPPGAELTPAEEKALKAMSLEEAKERLAELKKMRALMSYQEMKARRQAKIKSKKYHRILKKERLRKEMKEFEELREKDPELAIEKLKELEKQRILERVSLRHKGTGKWAKQQMLRTKYNQESREALLKQLELSRQLTQKPLVESSDDEDAMDSAAAGEVDSTHTGELEASFFSSANPWLKNPSGVRPSTAMTNGEVSEDVQSEKDVDAVLADNSEEGGDENGDEGQTEHADGMKNGQECVTTEAAAIEAEVASCVTEEKEEKSTSSSKPKRASQTKQVSVKKGAKRKLASVTKSGSNVSAQDSEPVKPALEEQEVINIDRVFDSLNERATKRRKKIKPGQKRRNEVNKFTVTSIERKEAGREKNNDPDRPFGDLESPESEARLDETLERKQTLKDLESFSQEKTPKPAAKRSLVPQRTHSEAKPDKVEVDPTKFLEVKQQILKSRAPDLGGTAEDALDDEDIEKEQAITIAEAFADDDVISAFREEKKAQVKQDTPQGVDLFLPGWGSWIGGGIKIDRKKRRRFFVKPPPAPPRKDRTLGNVIINETKDEKLEAHQVDALPFPFNNVSQFESVISHPVGSLWNPETSFKELTAPKVVAKIGQVIDPIDRDALTVKKKENVLDKLLEQKKAAAKQKRPPQQRRKKK</sequence>
<feature type="compositionally biased region" description="Basic residues" evidence="6">
    <location>
        <begin position="593"/>
        <end position="604"/>
    </location>
</feature>